<protein>
    <submittedName>
        <fullName evidence="2">DUF2986 domain-containing protein</fullName>
    </submittedName>
</protein>
<comment type="caution">
    <text evidence="2">The sequence shown here is derived from an EMBL/GenBank/DDBJ whole genome shotgun (WGS) entry which is preliminary data.</text>
</comment>
<evidence type="ECO:0000256" key="1">
    <source>
        <dbReference type="SAM" id="MobiDB-lite"/>
    </source>
</evidence>
<evidence type="ECO:0000313" key="2">
    <source>
        <dbReference type="EMBL" id="MBR9729508.1"/>
    </source>
</evidence>
<feature type="region of interest" description="Disordered" evidence="1">
    <location>
        <begin position="1"/>
        <end position="62"/>
    </location>
</feature>
<name>A0ABS5I662_9GAMM</name>
<dbReference type="RefSeq" id="WP_153666231.1">
    <property type="nucleotide sequence ID" value="NZ_JAAIKR010000021.1"/>
</dbReference>
<evidence type="ECO:0000313" key="3">
    <source>
        <dbReference type="Proteomes" id="UP000811844"/>
    </source>
</evidence>
<gene>
    <name evidence="2" type="ORF">G3R48_16170</name>
</gene>
<proteinExistence type="predicted"/>
<reference evidence="2 3" key="1">
    <citation type="submission" date="2020-02" db="EMBL/GenBank/DDBJ databases">
        <title>Shewanella WXL01 sp. nov., a marine bacterium isolated from green algae in Luhuitou Fringing Reef (Northern South China Sea).</title>
        <authorList>
            <person name="Wang X."/>
        </authorList>
    </citation>
    <scope>NUCLEOTIDE SEQUENCE [LARGE SCALE GENOMIC DNA]</scope>
    <source>
        <strain evidence="2 3">MCCC 1A01895</strain>
    </source>
</reference>
<feature type="compositionally biased region" description="Basic residues" evidence="1">
    <location>
        <begin position="1"/>
        <end position="19"/>
    </location>
</feature>
<dbReference type="EMBL" id="JAAIKR010000021">
    <property type="protein sequence ID" value="MBR9729508.1"/>
    <property type="molecule type" value="Genomic_DNA"/>
</dbReference>
<organism evidence="2 3">
    <name type="scientific">Shewanella intestini</name>
    <dbReference type="NCBI Taxonomy" id="2017544"/>
    <lineage>
        <taxon>Bacteria</taxon>
        <taxon>Pseudomonadati</taxon>
        <taxon>Pseudomonadota</taxon>
        <taxon>Gammaproteobacteria</taxon>
        <taxon>Alteromonadales</taxon>
        <taxon>Shewanellaceae</taxon>
        <taxon>Shewanella</taxon>
    </lineage>
</organism>
<feature type="compositionally biased region" description="Basic and acidic residues" evidence="1">
    <location>
        <begin position="30"/>
        <end position="51"/>
    </location>
</feature>
<sequence>MNKKQQMIKKMAKRAKAKSNKVVQPNPSSKPKERYISKAEREKIAAEEAAKQTDAPITTEES</sequence>
<accession>A0ABS5I662</accession>
<dbReference type="Pfam" id="PF11661">
    <property type="entry name" value="DUF2986"/>
    <property type="match status" value="1"/>
</dbReference>
<keyword evidence="3" id="KW-1185">Reference proteome</keyword>
<dbReference type="InterPro" id="IPR021677">
    <property type="entry name" value="DUF2986"/>
</dbReference>
<dbReference type="Proteomes" id="UP000811844">
    <property type="component" value="Unassembled WGS sequence"/>
</dbReference>